<dbReference type="PANTHER" id="PTHR39327:SF1">
    <property type="entry name" value="BLR5470 PROTEIN"/>
    <property type="match status" value="1"/>
</dbReference>
<dbReference type="InterPro" id="IPR010319">
    <property type="entry name" value="Transglutaminase-like_Cys_pept"/>
</dbReference>
<proteinExistence type="predicted"/>
<feature type="signal peptide" evidence="1">
    <location>
        <begin position="1"/>
        <end position="27"/>
    </location>
</feature>
<dbReference type="AlphaFoldDB" id="A0A285NKT4"/>
<reference evidence="2 3" key="1">
    <citation type="submission" date="2017-09" db="EMBL/GenBank/DDBJ databases">
        <authorList>
            <person name="Ehlers B."/>
            <person name="Leendertz F.H."/>
        </authorList>
    </citation>
    <scope>NUCLEOTIDE SEQUENCE [LARGE SCALE GENOMIC DNA]</scope>
    <source>
        <strain evidence="2 3">DSM 18289</strain>
    </source>
</reference>
<dbReference type="EMBL" id="OBEL01000001">
    <property type="protein sequence ID" value="SNZ08486.1"/>
    <property type="molecule type" value="Genomic_DNA"/>
</dbReference>
<organism evidence="2 3">
    <name type="scientific">Cohaesibacter gelatinilyticus</name>
    <dbReference type="NCBI Taxonomy" id="372072"/>
    <lineage>
        <taxon>Bacteria</taxon>
        <taxon>Pseudomonadati</taxon>
        <taxon>Pseudomonadota</taxon>
        <taxon>Alphaproteobacteria</taxon>
        <taxon>Hyphomicrobiales</taxon>
        <taxon>Cohaesibacteraceae</taxon>
    </lineage>
</organism>
<dbReference type="Gene3D" id="3.10.620.30">
    <property type="match status" value="1"/>
</dbReference>
<dbReference type="OrthoDB" id="7206808at2"/>
<dbReference type="PANTHER" id="PTHR39327">
    <property type="match status" value="1"/>
</dbReference>
<dbReference type="RefSeq" id="WP_097152827.1">
    <property type="nucleotide sequence ID" value="NZ_OBEL01000001.1"/>
</dbReference>
<sequence>MKTTIKKITLALSIIISATSFSGTATARGYAEFMQIGQKTSAPIGHVNFCRNNPAECGTTYSQDRAIKLTKDNWSQLININGHVNQTIRPVTDQEQYRTEEYWTYPGSAGDCEDYALLKRRILINAGWPETALLLTVVKQTNGGGHAVLTVRTDRGDLILDNQDPRILPWNKTPYRYIKRQASLNPSSWTSIKDNRTTIALR</sequence>
<evidence type="ECO:0000313" key="2">
    <source>
        <dbReference type="EMBL" id="SNZ08486.1"/>
    </source>
</evidence>
<gene>
    <name evidence="2" type="ORF">SAMN06265368_1698</name>
</gene>
<accession>A0A285NKT4</accession>
<name>A0A285NKT4_9HYPH</name>
<protein>
    <submittedName>
        <fullName evidence="2">Predicted transglutaminase-like cysteine proteinase</fullName>
    </submittedName>
</protein>
<keyword evidence="3" id="KW-1185">Reference proteome</keyword>
<feature type="chain" id="PRO_5012628590" evidence="1">
    <location>
        <begin position="28"/>
        <end position="202"/>
    </location>
</feature>
<evidence type="ECO:0000256" key="1">
    <source>
        <dbReference type="SAM" id="SignalP"/>
    </source>
</evidence>
<evidence type="ECO:0000313" key="3">
    <source>
        <dbReference type="Proteomes" id="UP000219439"/>
    </source>
</evidence>
<dbReference type="Proteomes" id="UP000219439">
    <property type="component" value="Unassembled WGS sequence"/>
</dbReference>
<dbReference type="Pfam" id="PF06035">
    <property type="entry name" value="Peptidase_C93"/>
    <property type="match status" value="1"/>
</dbReference>
<keyword evidence="1" id="KW-0732">Signal</keyword>